<keyword evidence="6" id="KW-0547">Nucleotide-binding</keyword>
<evidence type="ECO:0000256" key="10">
    <source>
        <dbReference type="SAM" id="MobiDB-lite"/>
    </source>
</evidence>
<gene>
    <name evidence="14" type="ORF">UFOPK1808_01143</name>
</gene>
<keyword evidence="5 11" id="KW-0812">Transmembrane</keyword>
<feature type="region of interest" description="Disordered" evidence="10">
    <location>
        <begin position="1"/>
        <end position="20"/>
    </location>
</feature>
<dbReference type="InterPro" id="IPR036640">
    <property type="entry name" value="ABC1_TM_sf"/>
</dbReference>
<dbReference type="GO" id="GO:0016020">
    <property type="term" value="C:membrane"/>
    <property type="evidence" value="ECO:0007669"/>
    <property type="project" value="UniProtKB-SubCell"/>
</dbReference>
<dbReference type="SUPFAM" id="SSF52540">
    <property type="entry name" value="P-loop containing nucleoside triphosphate hydrolases"/>
    <property type="match status" value="1"/>
</dbReference>
<dbReference type="SUPFAM" id="SSF90123">
    <property type="entry name" value="ABC transporter transmembrane region"/>
    <property type="match status" value="1"/>
</dbReference>
<evidence type="ECO:0000256" key="5">
    <source>
        <dbReference type="ARBA" id="ARBA00022692"/>
    </source>
</evidence>
<feature type="transmembrane region" description="Helical" evidence="11">
    <location>
        <begin position="44"/>
        <end position="65"/>
    </location>
</feature>
<feature type="transmembrane region" description="Helical" evidence="11">
    <location>
        <begin position="266"/>
        <end position="290"/>
    </location>
</feature>
<dbReference type="Pfam" id="PF00005">
    <property type="entry name" value="ABC_tran"/>
    <property type="match status" value="1"/>
</dbReference>
<dbReference type="PROSITE" id="PS00211">
    <property type="entry name" value="ABC_TRANSPORTER_1"/>
    <property type="match status" value="1"/>
</dbReference>
<dbReference type="AlphaFoldDB" id="A0A6J6H632"/>
<dbReference type="PROSITE" id="PS50929">
    <property type="entry name" value="ABC_TM1F"/>
    <property type="match status" value="1"/>
</dbReference>
<dbReference type="InterPro" id="IPR003439">
    <property type="entry name" value="ABC_transporter-like_ATP-bd"/>
</dbReference>
<evidence type="ECO:0000256" key="3">
    <source>
        <dbReference type="ARBA" id="ARBA00022475"/>
    </source>
</evidence>
<evidence type="ECO:0000313" key="14">
    <source>
        <dbReference type="EMBL" id="CAB4607239.1"/>
    </source>
</evidence>
<keyword evidence="4" id="KW-0997">Cell inner membrane</keyword>
<dbReference type="InterPro" id="IPR027417">
    <property type="entry name" value="P-loop_NTPase"/>
</dbReference>
<feature type="domain" description="ABC transmembrane type-1" evidence="13">
    <location>
        <begin position="45"/>
        <end position="327"/>
    </location>
</feature>
<reference evidence="14" key="1">
    <citation type="submission" date="2020-05" db="EMBL/GenBank/DDBJ databases">
        <authorList>
            <person name="Chiriac C."/>
            <person name="Salcher M."/>
            <person name="Ghai R."/>
            <person name="Kavagutti S V."/>
        </authorList>
    </citation>
    <scope>NUCLEOTIDE SEQUENCE</scope>
</reference>
<dbReference type="Gene3D" id="1.20.1560.10">
    <property type="entry name" value="ABC transporter type 1, transmembrane domain"/>
    <property type="match status" value="1"/>
</dbReference>
<feature type="transmembrane region" description="Helical" evidence="11">
    <location>
        <begin position="155"/>
        <end position="176"/>
    </location>
</feature>
<evidence type="ECO:0000256" key="7">
    <source>
        <dbReference type="ARBA" id="ARBA00022840"/>
    </source>
</evidence>
<evidence type="ECO:0000256" key="4">
    <source>
        <dbReference type="ARBA" id="ARBA00022519"/>
    </source>
</evidence>
<dbReference type="GO" id="GO:0015421">
    <property type="term" value="F:ABC-type oligopeptide transporter activity"/>
    <property type="evidence" value="ECO:0007669"/>
    <property type="project" value="TreeGrafter"/>
</dbReference>
<dbReference type="CDD" id="cd18546">
    <property type="entry name" value="ABC_6TM_Rv0194_D2_like"/>
    <property type="match status" value="1"/>
</dbReference>
<evidence type="ECO:0000256" key="6">
    <source>
        <dbReference type="ARBA" id="ARBA00022741"/>
    </source>
</evidence>
<evidence type="ECO:0000256" key="8">
    <source>
        <dbReference type="ARBA" id="ARBA00022989"/>
    </source>
</evidence>
<dbReference type="PANTHER" id="PTHR43394:SF1">
    <property type="entry name" value="ATP-BINDING CASSETTE SUB-FAMILY B MEMBER 10, MITOCHONDRIAL"/>
    <property type="match status" value="1"/>
</dbReference>
<comment type="subcellular location">
    <subcellularLocation>
        <location evidence="1">Membrane</location>
        <topology evidence="1">Multi-pass membrane protein</topology>
    </subcellularLocation>
</comment>
<feature type="transmembrane region" description="Helical" evidence="11">
    <location>
        <begin position="296"/>
        <end position="312"/>
    </location>
</feature>
<evidence type="ECO:0000256" key="11">
    <source>
        <dbReference type="SAM" id="Phobius"/>
    </source>
</evidence>
<dbReference type="GO" id="GO:0005524">
    <property type="term" value="F:ATP binding"/>
    <property type="evidence" value="ECO:0007669"/>
    <property type="project" value="UniProtKB-KW"/>
</dbReference>
<name>A0A6J6H632_9ZZZZ</name>
<dbReference type="GO" id="GO:0016887">
    <property type="term" value="F:ATP hydrolysis activity"/>
    <property type="evidence" value="ECO:0007669"/>
    <property type="project" value="InterPro"/>
</dbReference>
<evidence type="ECO:0000256" key="9">
    <source>
        <dbReference type="ARBA" id="ARBA00023136"/>
    </source>
</evidence>
<keyword evidence="3" id="KW-1003">Cell membrane</keyword>
<evidence type="ECO:0000256" key="1">
    <source>
        <dbReference type="ARBA" id="ARBA00004141"/>
    </source>
</evidence>
<dbReference type="Pfam" id="PF00664">
    <property type="entry name" value="ABC_membrane"/>
    <property type="match status" value="1"/>
</dbReference>
<evidence type="ECO:0000256" key="2">
    <source>
        <dbReference type="ARBA" id="ARBA00022448"/>
    </source>
</evidence>
<evidence type="ECO:0000259" key="12">
    <source>
        <dbReference type="PROSITE" id="PS50893"/>
    </source>
</evidence>
<feature type="domain" description="ABC transporter" evidence="12">
    <location>
        <begin position="360"/>
        <end position="595"/>
    </location>
</feature>
<dbReference type="PROSITE" id="PS50893">
    <property type="entry name" value="ABC_TRANSPORTER_2"/>
    <property type="match status" value="1"/>
</dbReference>
<keyword evidence="2" id="KW-0813">Transport</keyword>
<proteinExistence type="predicted"/>
<dbReference type="InterPro" id="IPR039421">
    <property type="entry name" value="Type_1_exporter"/>
</dbReference>
<sequence>MWAGGGGRGGMGRGTEEEDKLDKTQTRVVLLRSIRLAGEFRRQALWAMILVTISTVCTLAGPVLVRHGIDAGIKAKNDRALNFTVIAYLVVTAIAYVVGRMQYVSLNSAGEGFLRILRVKVFAQLQKQSMAFFDREKAGVLIARMTADIESMAELVQWGLMQFLSSFLLLFLAFFLLMSLSWQLTLISLIVFPFLIAASVKFQRDSSKAYLEVREKVGANLSALQEGITGVRVIQAYAREDEQIRRFEESNRALFRSHMHSVKVSTWYFGLIEFAGIASSALIIGIGGWLVHRGSVSLGTVVAFVLLLANLFDPVQQLSQLYNTLQSAAAALHKLFGILDAVPDVDEVAHPTSLPARGDVVVNDITFSYAGAARPALENVSLTLSAGTRLALVGPTGAGKSTLAKLMARLYDPQSGTVSFGGVNLKNASMEDLRSRIVVIPQEGFLFDGSVRENLLIAKPSATEVELLQALDNIGLRERFEALPEGLDTQVRERGSRLSAGERQLVALSRAALVDPAVLVLDEATSNLDPGTEMLVEAALEKLMINRSVIVVAHRLSTVQRADLIAVVADAKISEIGTHAELLALNGHYALLASTWNKTQPH</sequence>
<dbReference type="Gene3D" id="3.40.50.300">
    <property type="entry name" value="P-loop containing nucleotide triphosphate hydrolases"/>
    <property type="match status" value="1"/>
</dbReference>
<dbReference type="SMART" id="SM00382">
    <property type="entry name" value="AAA"/>
    <property type="match status" value="1"/>
</dbReference>
<dbReference type="PANTHER" id="PTHR43394">
    <property type="entry name" value="ATP-DEPENDENT PERMEASE MDL1, MITOCHONDRIAL"/>
    <property type="match status" value="1"/>
</dbReference>
<feature type="compositionally biased region" description="Gly residues" evidence="10">
    <location>
        <begin position="1"/>
        <end position="13"/>
    </location>
</feature>
<dbReference type="InterPro" id="IPR017871">
    <property type="entry name" value="ABC_transporter-like_CS"/>
</dbReference>
<organism evidence="14">
    <name type="scientific">freshwater metagenome</name>
    <dbReference type="NCBI Taxonomy" id="449393"/>
    <lineage>
        <taxon>unclassified sequences</taxon>
        <taxon>metagenomes</taxon>
        <taxon>ecological metagenomes</taxon>
    </lineage>
</organism>
<dbReference type="InterPro" id="IPR003593">
    <property type="entry name" value="AAA+_ATPase"/>
</dbReference>
<feature type="transmembrane region" description="Helical" evidence="11">
    <location>
        <begin position="80"/>
        <end position="98"/>
    </location>
</feature>
<dbReference type="FunFam" id="3.40.50.300:FF:001001">
    <property type="entry name" value="Multidrug ABC transporter ATP-binding protein"/>
    <property type="match status" value="1"/>
</dbReference>
<protein>
    <submittedName>
        <fullName evidence="14">Unannotated protein</fullName>
    </submittedName>
</protein>
<evidence type="ECO:0000259" key="13">
    <source>
        <dbReference type="PROSITE" id="PS50929"/>
    </source>
</evidence>
<dbReference type="EMBL" id="CAEZUL010000151">
    <property type="protein sequence ID" value="CAB4607239.1"/>
    <property type="molecule type" value="Genomic_DNA"/>
</dbReference>
<feature type="transmembrane region" description="Helical" evidence="11">
    <location>
        <begin position="182"/>
        <end position="200"/>
    </location>
</feature>
<accession>A0A6J6H632</accession>
<keyword evidence="7" id="KW-0067">ATP-binding</keyword>
<dbReference type="InterPro" id="IPR011527">
    <property type="entry name" value="ABC1_TM_dom"/>
</dbReference>
<keyword evidence="9 11" id="KW-0472">Membrane</keyword>
<keyword evidence="8 11" id="KW-1133">Transmembrane helix</keyword>